<dbReference type="PANTHER" id="PTHR34820">
    <property type="entry name" value="INNER MEMBRANE PROTEIN YEBZ"/>
    <property type="match status" value="1"/>
</dbReference>
<comment type="subcellular location">
    <subcellularLocation>
        <location evidence="1">Cell membrane</location>
        <topology evidence="1">Multi-pass membrane protein</topology>
    </subcellularLocation>
</comment>
<evidence type="ECO:0000259" key="7">
    <source>
        <dbReference type="Pfam" id="PF05425"/>
    </source>
</evidence>
<dbReference type="RefSeq" id="WP_227320281.1">
    <property type="nucleotide sequence ID" value="NZ_JAESVB010000002.1"/>
</dbReference>
<dbReference type="EMBL" id="JAESVB010000002">
    <property type="protein sequence ID" value="MCB8874614.1"/>
    <property type="molecule type" value="Genomic_DNA"/>
</dbReference>
<organism evidence="8 9">
    <name type="scientific">Acidisoma silvae</name>
    <dbReference type="NCBI Taxonomy" id="2802396"/>
    <lineage>
        <taxon>Bacteria</taxon>
        <taxon>Pseudomonadati</taxon>
        <taxon>Pseudomonadota</taxon>
        <taxon>Alphaproteobacteria</taxon>
        <taxon>Acetobacterales</taxon>
        <taxon>Acidocellaceae</taxon>
        <taxon>Acidisoma</taxon>
    </lineage>
</organism>
<dbReference type="Pfam" id="PF05425">
    <property type="entry name" value="CopD"/>
    <property type="match status" value="1"/>
</dbReference>
<dbReference type="Proteomes" id="UP000708298">
    <property type="component" value="Unassembled WGS sequence"/>
</dbReference>
<protein>
    <submittedName>
        <fullName evidence="8">CopD family protein</fullName>
    </submittedName>
</protein>
<reference evidence="8" key="1">
    <citation type="journal article" date="2021" name="Microorganisms">
        <title>Acidisoma silvae sp. nov. and Acidisomacellulosilytica sp. nov., Two Acidophilic Bacteria Isolated from Decaying Wood, Hydrolyzing Cellulose and Producing Poly-3-hydroxybutyrate.</title>
        <authorList>
            <person name="Mieszkin S."/>
            <person name="Pouder E."/>
            <person name="Uroz S."/>
            <person name="Simon-Colin C."/>
            <person name="Alain K."/>
        </authorList>
    </citation>
    <scope>NUCLEOTIDE SEQUENCE</scope>
    <source>
        <strain evidence="8">HW T2.11</strain>
    </source>
</reference>
<accession>A0A963YQ62</accession>
<evidence type="ECO:0000256" key="2">
    <source>
        <dbReference type="ARBA" id="ARBA00022475"/>
    </source>
</evidence>
<feature type="transmembrane region" description="Helical" evidence="6">
    <location>
        <begin position="235"/>
        <end position="255"/>
    </location>
</feature>
<feature type="transmembrane region" description="Helical" evidence="6">
    <location>
        <begin position="66"/>
        <end position="87"/>
    </location>
</feature>
<sequence length="304" mass="31763">MVVPSFDLTDSGGIGLVFTRGVTDAVLLAVFGTLVFRTLIAPAGFAALGPAEARFFRRQLAAQARCLAGLALLALAVWLVLVSQSLAEVTAFGPTLSAVWTVIRATSFGHILVAQSVTLLALLLTLAAAKPWDRASLAFGAILIGLQACHGHGFGMGNPLLLACLMLHLLAAGAWLGSLPALAISLRHQPPAVAAKLARRFSPLGIVCVSVLALTALYQAWVLIGSWGFLTGSAYGWTALLKLLLFALLLTLAAFNRFFATPRLTRETTGRPALFYAVALEIGLGIAILLAAGLLASLPPGMKM</sequence>
<keyword evidence="5 6" id="KW-0472">Membrane</keyword>
<keyword evidence="2" id="KW-1003">Cell membrane</keyword>
<feature type="transmembrane region" description="Helical" evidence="6">
    <location>
        <begin position="25"/>
        <end position="45"/>
    </location>
</feature>
<dbReference type="GO" id="GO:0006825">
    <property type="term" value="P:copper ion transport"/>
    <property type="evidence" value="ECO:0007669"/>
    <property type="project" value="InterPro"/>
</dbReference>
<evidence type="ECO:0000256" key="4">
    <source>
        <dbReference type="ARBA" id="ARBA00022989"/>
    </source>
</evidence>
<evidence type="ECO:0000313" key="9">
    <source>
        <dbReference type="Proteomes" id="UP000708298"/>
    </source>
</evidence>
<feature type="transmembrane region" description="Helical" evidence="6">
    <location>
        <begin position="204"/>
        <end position="229"/>
    </location>
</feature>
<keyword evidence="3 6" id="KW-0812">Transmembrane</keyword>
<evidence type="ECO:0000256" key="1">
    <source>
        <dbReference type="ARBA" id="ARBA00004651"/>
    </source>
</evidence>
<feature type="transmembrane region" description="Helical" evidence="6">
    <location>
        <begin position="160"/>
        <end position="183"/>
    </location>
</feature>
<dbReference type="InterPro" id="IPR008457">
    <property type="entry name" value="Cu-R_CopD_dom"/>
</dbReference>
<gene>
    <name evidence="8" type="ORF">ASILVAE211_05400</name>
</gene>
<keyword evidence="4 6" id="KW-1133">Transmembrane helix</keyword>
<evidence type="ECO:0000313" key="8">
    <source>
        <dbReference type="EMBL" id="MCB8874614.1"/>
    </source>
</evidence>
<dbReference type="AlphaFoldDB" id="A0A963YQ62"/>
<feature type="transmembrane region" description="Helical" evidence="6">
    <location>
        <begin position="275"/>
        <end position="298"/>
    </location>
</feature>
<comment type="caution">
    <text evidence="8">The sequence shown here is derived from an EMBL/GenBank/DDBJ whole genome shotgun (WGS) entry which is preliminary data.</text>
</comment>
<dbReference type="PANTHER" id="PTHR34820:SF4">
    <property type="entry name" value="INNER MEMBRANE PROTEIN YEBZ"/>
    <property type="match status" value="1"/>
</dbReference>
<feature type="transmembrane region" description="Helical" evidence="6">
    <location>
        <begin position="135"/>
        <end position="154"/>
    </location>
</feature>
<dbReference type="InterPro" id="IPR032694">
    <property type="entry name" value="CopC/D"/>
</dbReference>
<evidence type="ECO:0000256" key="6">
    <source>
        <dbReference type="SAM" id="Phobius"/>
    </source>
</evidence>
<reference evidence="8" key="2">
    <citation type="submission" date="2021-01" db="EMBL/GenBank/DDBJ databases">
        <authorList>
            <person name="Mieszkin S."/>
            <person name="Pouder E."/>
            <person name="Alain K."/>
        </authorList>
    </citation>
    <scope>NUCLEOTIDE SEQUENCE</scope>
    <source>
        <strain evidence="8">HW T2.11</strain>
    </source>
</reference>
<name>A0A963YQ62_9PROT</name>
<evidence type="ECO:0000256" key="5">
    <source>
        <dbReference type="ARBA" id="ARBA00023136"/>
    </source>
</evidence>
<feature type="domain" description="Copper resistance protein D" evidence="7">
    <location>
        <begin position="196"/>
        <end position="295"/>
    </location>
</feature>
<keyword evidence="9" id="KW-1185">Reference proteome</keyword>
<evidence type="ECO:0000256" key="3">
    <source>
        <dbReference type="ARBA" id="ARBA00022692"/>
    </source>
</evidence>
<proteinExistence type="predicted"/>
<feature type="transmembrane region" description="Helical" evidence="6">
    <location>
        <begin position="107"/>
        <end position="128"/>
    </location>
</feature>
<dbReference type="GO" id="GO:0005886">
    <property type="term" value="C:plasma membrane"/>
    <property type="evidence" value="ECO:0007669"/>
    <property type="project" value="UniProtKB-SubCell"/>
</dbReference>